<accession>A0ABV8SBL9</accession>
<sequence>MGNRVRIKAGTLVLPDGEIRGELTIEDGVIVSVRKEGAQESRSDETVIDAEGGWVLPGLIDVHCDAIEKEVEPRPNTLFPMDMAFLQFERKLAGHGITTMLHSLSLGVGLSLRGEHLVQEMIELIAAMREERAMIRHGVHLRYEVSHLSGIELAQRMLSEGRLDYLSLMDHAPGQGQYRRPGAFERYVMKNQGVTLDEVAVIVEELQERRQQVDWSKLKALTAQARGNGIAVASHDDDSADTVSRSLAFSATVSEFPLSLDTARYARQQGMDVCVGAPNIVRGGSHDGNMNAAEAIREGAANMICSDYHPASLLHAIFQLESEGVPLWQAANMASLHPARSMRRDNELGSLEPGKRADVIVVRKHRDIPLVHYTIADGTIVYAAQDIRR</sequence>
<dbReference type="Pfam" id="PF01979">
    <property type="entry name" value="Amidohydro_1"/>
    <property type="match status" value="1"/>
</dbReference>
<dbReference type="NCBIfam" id="NF011990">
    <property type="entry name" value="PRK15446.2-6"/>
    <property type="match status" value="1"/>
</dbReference>
<dbReference type="SUPFAM" id="SSF51556">
    <property type="entry name" value="Metallo-dependent hydrolases"/>
    <property type="match status" value="1"/>
</dbReference>
<dbReference type="Gene3D" id="3.20.20.140">
    <property type="entry name" value="Metal-dependent hydrolases"/>
    <property type="match status" value="1"/>
</dbReference>
<dbReference type="NCBIfam" id="NF011987">
    <property type="entry name" value="PRK15446.2-3"/>
    <property type="match status" value="1"/>
</dbReference>
<dbReference type="SUPFAM" id="SSF51338">
    <property type="entry name" value="Composite domain of metallo-dependent hydrolases"/>
    <property type="match status" value="1"/>
</dbReference>
<dbReference type="InterPro" id="IPR006680">
    <property type="entry name" value="Amidohydro-rel"/>
</dbReference>
<gene>
    <name evidence="2" type="ORF">ACFO1S_09950</name>
</gene>
<comment type="caution">
    <text evidence="2">The sequence shown here is derived from an EMBL/GenBank/DDBJ whole genome shotgun (WGS) entry which is preliminary data.</text>
</comment>
<evidence type="ECO:0000259" key="1">
    <source>
        <dbReference type="Pfam" id="PF01979"/>
    </source>
</evidence>
<reference evidence="3" key="1">
    <citation type="journal article" date="2019" name="Int. J. Syst. Evol. Microbiol.">
        <title>The Global Catalogue of Microorganisms (GCM) 10K type strain sequencing project: providing services to taxonomists for standard genome sequencing and annotation.</title>
        <authorList>
            <consortium name="The Broad Institute Genomics Platform"/>
            <consortium name="The Broad Institute Genome Sequencing Center for Infectious Disease"/>
            <person name="Wu L."/>
            <person name="Ma J."/>
        </authorList>
    </citation>
    <scope>NUCLEOTIDE SEQUENCE [LARGE SCALE GENOMIC DNA]</scope>
    <source>
        <strain evidence="3">CGMCC 4.1641</strain>
    </source>
</reference>
<dbReference type="PIRSF" id="PIRSF038971">
    <property type="entry name" value="PhnM"/>
    <property type="match status" value="1"/>
</dbReference>
<dbReference type="InterPro" id="IPR012696">
    <property type="entry name" value="PhnM"/>
</dbReference>
<evidence type="ECO:0000313" key="2">
    <source>
        <dbReference type="EMBL" id="MFC4303764.1"/>
    </source>
</evidence>
<proteinExistence type="predicted"/>
<organism evidence="2 3">
    <name type="scientific">Cohnella boryungensis</name>
    <dbReference type="NCBI Taxonomy" id="768479"/>
    <lineage>
        <taxon>Bacteria</taxon>
        <taxon>Bacillati</taxon>
        <taxon>Bacillota</taxon>
        <taxon>Bacilli</taxon>
        <taxon>Bacillales</taxon>
        <taxon>Paenibacillaceae</taxon>
        <taxon>Cohnella</taxon>
    </lineage>
</organism>
<evidence type="ECO:0000313" key="3">
    <source>
        <dbReference type="Proteomes" id="UP001595755"/>
    </source>
</evidence>
<dbReference type="EC" id="3.6.1.63" evidence="2"/>
<dbReference type="PANTHER" id="PTHR43135:SF3">
    <property type="entry name" value="ALPHA-D-RIBOSE 1-METHYLPHOSPHONATE 5-TRIPHOSPHATE DIPHOSPHATASE"/>
    <property type="match status" value="1"/>
</dbReference>
<dbReference type="InterPro" id="IPR011059">
    <property type="entry name" value="Metal-dep_hydrolase_composite"/>
</dbReference>
<dbReference type="InterPro" id="IPR051781">
    <property type="entry name" value="Metallo-dep_Hydrolase"/>
</dbReference>
<protein>
    <submittedName>
        <fullName evidence="2">Alpha-D-ribose 1-methylphosphonate 5-triphosphate diphosphatase</fullName>
        <ecNumber evidence="2">3.6.1.63</ecNumber>
    </submittedName>
</protein>
<dbReference type="GO" id="GO:0016787">
    <property type="term" value="F:hydrolase activity"/>
    <property type="evidence" value="ECO:0007669"/>
    <property type="project" value="UniProtKB-KW"/>
</dbReference>
<dbReference type="PANTHER" id="PTHR43135">
    <property type="entry name" value="ALPHA-D-RIBOSE 1-METHYLPHOSPHONATE 5-TRIPHOSPHATE DIPHOSPHATASE"/>
    <property type="match status" value="1"/>
</dbReference>
<dbReference type="NCBIfam" id="NF011984">
    <property type="entry name" value="PRK15446.1-5"/>
    <property type="match status" value="1"/>
</dbReference>
<dbReference type="InterPro" id="IPR032466">
    <property type="entry name" value="Metal_Hydrolase"/>
</dbReference>
<dbReference type="EMBL" id="JBHSED010000015">
    <property type="protein sequence ID" value="MFC4303764.1"/>
    <property type="molecule type" value="Genomic_DNA"/>
</dbReference>
<feature type="domain" description="Amidohydrolase-related" evidence="1">
    <location>
        <begin position="217"/>
        <end position="364"/>
    </location>
</feature>
<keyword evidence="2" id="KW-0378">Hydrolase</keyword>
<name>A0ABV8SBL9_9BACL</name>
<dbReference type="Proteomes" id="UP001595755">
    <property type="component" value="Unassembled WGS sequence"/>
</dbReference>
<dbReference type="Gene3D" id="2.30.40.10">
    <property type="entry name" value="Urease, subunit C, domain 1"/>
    <property type="match status" value="2"/>
</dbReference>
<dbReference type="RefSeq" id="WP_204603770.1">
    <property type="nucleotide sequence ID" value="NZ_JBHSED010000015.1"/>
</dbReference>
<keyword evidence="3" id="KW-1185">Reference proteome</keyword>